<evidence type="ECO:0000313" key="3">
    <source>
        <dbReference type="EMBL" id="MBK4347467.1"/>
    </source>
</evidence>
<dbReference type="Proteomes" id="UP000636458">
    <property type="component" value="Unassembled WGS sequence"/>
</dbReference>
<dbReference type="EMBL" id="JAEPES010000002">
    <property type="protein sequence ID" value="MBK4347467.1"/>
    <property type="molecule type" value="Genomic_DNA"/>
</dbReference>
<feature type="compositionally biased region" description="Basic and acidic residues" evidence="1">
    <location>
        <begin position="1"/>
        <end position="11"/>
    </location>
</feature>
<keyword evidence="2" id="KW-1133">Transmembrane helix</keyword>
<gene>
    <name evidence="3" type="ORF">IV501_07465</name>
</gene>
<reference evidence="3" key="1">
    <citation type="submission" date="2021-01" db="EMBL/GenBank/DDBJ databases">
        <title>Lacisediminihabitans sp. nov. strain G11-30, isolated from Antarctic Soil.</title>
        <authorList>
            <person name="Li J."/>
        </authorList>
    </citation>
    <scope>NUCLEOTIDE SEQUENCE</scope>
    <source>
        <strain evidence="3">G11-30</strain>
    </source>
</reference>
<keyword evidence="2" id="KW-0812">Transmembrane</keyword>
<dbReference type="AlphaFoldDB" id="A0A934SIT8"/>
<keyword evidence="2" id="KW-0472">Membrane</keyword>
<evidence type="ECO:0000256" key="2">
    <source>
        <dbReference type="SAM" id="Phobius"/>
    </source>
</evidence>
<dbReference type="RefSeq" id="WP_200555813.1">
    <property type="nucleotide sequence ID" value="NZ_JAEPES010000002.1"/>
</dbReference>
<organism evidence="3 4">
    <name type="scientific">Lacisediminihabitans changchengi</name>
    <dbReference type="NCBI Taxonomy" id="2787634"/>
    <lineage>
        <taxon>Bacteria</taxon>
        <taxon>Bacillati</taxon>
        <taxon>Actinomycetota</taxon>
        <taxon>Actinomycetes</taxon>
        <taxon>Micrococcales</taxon>
        <taxon>Microbacteriaceae</taxon>
        <taxon>Lacisediminihabitans</taxon>
    </lineage>
</organism>
<feature type="region of interest" description="Disordered" evidence="1">
    <location>
        <begin position="67"/>
        <end position="95"/>
    </location>
</feature>
<sequence length="256" mass="25339">MLSESDLRGMLHGEPSGTTPRIDLGAVMRRSARRHHGQQVAVGALSTLAVVGIGAAGVAGIRSFPTPATSSGSAASSADNAPHSESAAPFSGGKRAPADRINLCGGPLADVAPAASGLVLAVDFPATASASAPSITGQVTMTNTGTERLIGTTAASPAITLSQNGTVLWHSNGATVMMVAAVDLAPGASMSYPATFTPVRCSVDDDLAEAFPADLPSVGAGSYGVSAAIDFGRTDAAGTFLSNDLVTGPVAPITLQ</sequence>
<keyword evidence="4" id="KW-1185">Reference proteome</keyword>
<proteinExistence type="predicted"/>
<feature type="region of interest" description="Disordered" evidence="1">
    <location>
        <begin position="1"/>
        <end position="22"/>
    </location>
</feature>
<accession>A0A934SIT8</accession>
<name>A0A934SIT8_9MICO</name>
<feature type="compositionally biased region" description="Low complexity" evidence="1">
    <location>
        <begin position="68"/>
        <end position="81"/>
    </location>
</feature>
<evidence type="ECO:0000313" key="4">
    <source>
        <dbReference type="Proteomes" id="UP000636458"/>
    </source>
</evidence>
<protein>
    <submittedName>
        <fullName evidence="3">Uncharacterized protein</fullName>
    </submittedName>
</protein>
<comment type="caution">
    <text evidence="3">The sequence shown here is derived from an EMBL/GenBank/DDBJ whole genome shotgun (WGS) entry which is preliminary data.</text>
</comment>
<feature type="transmembrane region" description="Helical" evidence="2">
    <location>
        <begin position="40"/>
        <end position="61"/>
    </location>
</feature>
<evidence type="ECO:0000256" key="1">
    <source>
        <dbReference type="SAM" id="MobiDB-lite"/>
    </source>
</evidence>